<dbReference type="Pfam" id="PF00126">
    <property type="entry name" value="HTH_1"/>
    <property type="match status" value="1"/>
</dbReference>
<sequence length="311" mass="35402">MLISNRLRKIDIQDLLVFKLIYELKSVTDVADRLSVSQSTVSYCLKRLREGFNDELFINSRGGMQATPKALHIRSHVDSMIDNINKCYLGEQTFDHRRDSRSFTICAPEYFEVLILPVLMKTLLDAGSAASITVRKLERDVPFDEISRGEIDLALCFGPSYYRRRPGLSVQPLFHDELVVVRDERPPVEAGPIDIDAFAQAMHVYPTPWVSDSNMVDGWLHKHGRSRVIAARANSYFAALQLIPGTELLLTLPRRIYDVFGPAARTRAQQPPNGFPTFTLDMIWHRQVADDIANSWLREQVMVACRDAKLI</sequence>
<dbReference type="PROSITE" id="PS50931">
    <property type="entry name" value="HTH_LYSR"/>
    <property type="match status" value="1"/>
</dbReference>
<evidence type="ECO:0000256" key="2">
    <source>
        <dbReference type="ARBA" id="ARBA00023015"/>
    </source>
</evidence>
<evidence type="ECO:0000259" key="5">
    <source>
        <dbReference type="PROSITE" id="PS50931"/>
    </source>
</evidence>
<keyword evidence="2" id="KW-0805">Transcription regulation</keyword>
<dbReference type="SUPFAM" id="SSF46785">
    <property type="entry name" value="Winged helix' DNA-binding domain"/>
    <property type="match status" value="1"/>
</dbReference>
<evidence type="ECO:0000256" key="1">
    <source>
        <dbReference type="ARBA" id="ARBA00009437"/>
    </source>
</evidence>
<accession>A0ABV8MU12</accession>
<dbReference type="CDD" id="cd08417">
    <property type="entry name" value="PBP2_Nitroaromatics_like"/>
    <property type="match status" value="1"/>
</dbReference>
<keyword evidence="4" id="KW-0804">Transcription</keyword>
<dbReference type="PANTHER" id="PTHR30118:SF15">
    <property type="entry name" value="TRANSCRIPTIONAL REGULATORY PROTEIN"/>
    <property type="match status" value="1"/>
</dbReference>
<dbReference type="InterPro" id="IPR050389">
    <property type="entry name" value="LysR-type_TF"/>
</dbReference>
<evidence type="ECO:0000313" key="6">
    <source>
        <dbReference type="EMBL" id="MFC4161229.1"/>
    </source>
</evidence>
<dbReference type="InterPro" id="IPR036388">
    <property type="entry name" value="WH-like_DNA-bd_sf"/>
</dbReference>
<dbReference type="InterPro" id="IPR036390">
    <property type="entry name" value="WH_DNA-bd_sf"/>
</dbReference>
<dbReference type="RefSeq" id="WP_378166930.1">
    <property type="nucleotide sequence ID" value="NZ_JBHSBU010000001.1"/>
</dbReference>
<comment type="similarity">
    <text evidence="1">Belongs to the LysR transcriptional regulatory family.</text>
</comment>
<name>A0ABV8MU12_9NEIS</name>
<keyword evidence="3" id="KW-0238">DNA-binding</keyword>
<reference evidence="7" key="1">
    <citation type="journal article" date="2019" name="Int. J. Syst. Evol. Microbiol.">
        <title>The Global Catalogue of Microorganisms (GCM) 10K type strain sequencing project: providing services to taxonomists for standard genome sequencing and annotation.</title>
        <authorList>
            <consortium name="The Broad Institute Genomics Platform"/>
            <consortium name="The Broad Institute Genome Sequencing Center for Infectious Disease"/>
            <person name="Wu L."/>
            <person name="Ma J."/>
        </authorList>
    </citation>
    <scope>NUCLEOTIDE SEQUENCE [LARGE SCALE GENOMIC DNA]</scope>
    <source>
        <strain evidence="7">LMG 29894</strain>
    </source>
</reference>
<feature type="domain" description="HTH lysR-type" evidence="5">
    <location>
        <begin position="10"/>
        <end position="67"/>
    </location>
</feature>
<dbReference type="Proteomes" id="UP001595791">
    <property type="component" value="Unassembled WGS sequence"/>
</dbReference>
<gene>
    <name evidence="6" type="ORF">ACFOW7_17975</name>
</gene>
<evidence type="ECO:0000313" key="7">
    <source>
        <dbReference type="Proteomes" id="UP001595791"/>
    </source>
</evidence>
<dbReference type="Gene3D" id="3.40.190.10">
    <property type="entry name" value="Periplasmic binding protein-like II"/>
    <property type="match status" value="2"/>
</dbReference>
<proteinExistence type="inferred from homology"/>
<dbReference type="SUPFAM" id="SSF53850">
    <property type="entry name" value="Periplasmic binding protein-like II"/>
    <property type="match status" value="1"/>
</dbReference>
<dbReference type="InterPro" id="IPR005119">
    <property type="entry name" value="LysR_subst-bd"/>
</dbReference>
<organism evidence="6 7">
    <name type="scientific">Chitinimonas lacunae</name>
    <dbReference type="NCBI Taxonomy" id="1963018"/>
    <lineage>
        <taxon>Bacteria</taxon>
        <taxon>Pseudomonadati</taxon>
        <taxon>Pseudomonadota</taxon>
        <taxon>Betaproteobacteria</taxon>
        <taxon>Neisseriales</taxon>
        <taxon>Chitinibacteraceae</taxon>
        <taxon>Chitinimonas</taxon>
    </lineage>
</organism>
<dbReference type="PANTHER" id="PTHR30118">
    <property type="entry name" value="HTH-TYPE TRANSCRIPTIONAL REGULATOR LEUO-RELATED"/>
    <property type="match status" value="1"/>
</dbReference>
<dbReference type="InterPro" id="IPR000847">
    <property type="entry name" value="LysR_HTH_N"/>
</dbReference>
<dbReference type="EMBL" id="JBHSBU010000001">
    <property type="protein sequence ID" value="MFC4161229.1"/>
    <property type="molecule type" value="Genomic_DNA"/>
</dbReference>
<dbReference type="InterPro" id="IPR037402">
    <property type="entry name" value="YidZ_PBP2"/>
</dbReference>
<dbReference type="Gene3D" id="1.10.10.10">
    <property type="entry name" value="Winged helix-like DNA-binding domain superfamily/Winged helix DNA-binding domain"/>
    <property type="match status" value="1"/>
</dbReference>
<evidence type="ECO:0000256" key="3">
    <source>
        <dbReference type="ARBA" id="ARBA00023125"/>
    </source>
</evidence>
<dbReference type="Pfam" id="PF03466">
    <property type="entry name" value="LysR_substrate"/>
    <property type="match status" value="1"/>
</dbReference>
<evidence type="ECO:0000256" key="4">
    <source>
        <dbReference type="ARBA" id="ARBA00023163"/>
    </source>
</evidence>
<protein>
    <submittedName>
        <fullName evidence="6">LysR substrate-binding domain-containing protein</fullName>
    </submittedName>
</protein>
<comment type="caution">
    <text evidence="6">The sequence shown here is derived from an EMBL/GenBank/DDBJ whole genome shotgun (WGS) entry which is preliminary data.</text>
</comment>
<keyword evidence="7" id="KW-1185">Reference proteome</keyword>